<dbReference type="OrthoDB" id="3674617at2"/>
<sequence>MRSTRYLTGTGLVVGALAVTLAALLYPVMTTFKSGVIGNAASNINAQTVATQFGPMTPLDREFVTKVRLAGLWEFPAGQMAEQKGTTAAVKTAGQHLIGGHTNLDTTARKIAPQLGITLPNQPSPLQQSFLVTLSAATGVDFDQKFANLLRLQHGKVFSLVSQVRAQTRNSLVRMLADQANTTVLDHMTVLEATGLVNFDQIAIDTTASPSGIATQAAPTPPPGSPTVIVTPSATFSLPPAASAPASQ</sequence>
<dbReference type="RefSeq" id="WP_136727404.1">
    <property type="nucleotide sequence ID" value="NZ_SUMC01000038.1"/>
</dbReference>
<name>A0A4U0SAV6_9ACTN</name>
<dbReference type="InterPro" id="IPR025419">
    <property type="entry name" value="DUF4142"/>
</dbReference>
<evidence type="ECO:0000313" key="3">
    <source>
        <dbReference type="Proteomes" id="UP000305778"/>
    </source>
</evidence>
<dbReference type="EMBL" id="SUMC01000038">
    <property type="protein sequence ID" value="TKA06460.1"/>
    <property type="molecule type" value="Genomic_DNA"/>
</dbReference>
<accession>A0A4U0SAV6</accession>
<protein>
    <submittedName>
        <fullName evidence="2">DUF4142 domain-containing protein</fullName>
    </submittedName>
</protein>
<comment type="caution">
    <text evidence="2">The sequence shown here is derived from an EMBL/GenBank/DDBJ whole genome shotgun (WGS) entry which is preliminary data.</text>
</comment>
<evidence type="ECO:0000259" key="1">
    <source>
        <dbReference type="Pfam" id="PF13628"/>
    </source>
</evidence>
<dbReference type="Proteomes" id="UP000305778">
    <property type="component" value="Unassembled WGS sequence"/>
</dbReference>
<gene>
    <name evidence="2" type="ORF">FCI23_31560</name>
</gene>
<evidence type="ECO:0000313" key="2">
    <source>
        <dbReference type="EMBL" id="TKA06460.1"/>
    </source>
</evidence>
<feature type="domain" description="DUF4142" evidence="1">
    <location>
        <begin position="60"/>
        <end position="190"/>
    </location>
</feature>
<reference evidence="2 3" key="1">
    <citation type="submission" date="2019-04" db="EMBL/GenBank/DDBJ databases">
        <title>Streptomyces oryziradicis sp. nov., a novel actinomycete isolated from rhizosphere soil of rice (Oryza sativa L.).</title>
        <authorList>
            <person name="Li C."/>
        </authorList>
    </citation>
    <scope>NUCLEOTIDE SEQUENCE [LARGE SCALE GENOMIC DNA]</scope>
    <source>
        <strain evidence="2 3">NEAU-C40</strain>
    </source>
</reference>
<keyword evidence="3" id="KW-1185">Reference proteome</keyword>
<organism evidence="2 3">
    <name type="scientific">Actinacidiphila oryziradicis</name>
    <dbReference type="NCBI Taxonomy" id="2571141"/>
    <lineage>
        <taxon>Bacteria</taxon>
        <taxon>Bacillati</taxon>
        <taxon>Actinomycetota</taxon>
        <taxon>Actinomycetes</taxon>
        <taxon>Kitasatosporales</taxon>
        <taxon>Streptomycetaceae</taxon>
        <taxon>Actinacidiphila</taxon>
    </lineage>
</organism>
<proteinExistence type="predicted"/>
<dbReference type="PANTHER" id="PTHR38593:SF1">
    <property type="entry name" value="BLR2558 PROTEIN"/>
    <property type="match status" value="1"/>
</dbReference>
<dbReference type="PANTHER" id="PTHR38593">
    <property type="entry name" value="BLR2558 PROTEIN"/>
    <property type="match status" value="1"/>
</dbReference>
<dbReference type="AlphaFoldDB" id="A0A4U0SAV6"/>
<dbReference type="Pfam" id="PF13628">
    <property type="entry name" value="DUF4142"/>
    <property type="match status" value="1"/>
</dbReference>